<comment type="caution">
    <text evidence="8">The sequence shown here is derived from an EMBL/GenBank/DDBJ whole genome shotgun (WGS) entry which is preliminary data.</text>
</comment>
<dbReference type="Pfam" id="PF08448">
    <property type="entry name" value="PAS_4"/>
    <property type="match status" value="2"/>
</dbReference>
<dbReference type="InterPro" id="IPR003594">
    <property type="entry name" value="HATPase_dom"/>
</dbReference>
<evidence type="ECO:0000256" key="4">
    <source>
        <dbReference type="ARBA" id="ARBA00022679"/>
    </source>
</evidence>
<feature type="domain" description="PAC" evidence="7">
    <location>
        <begin position="338"/>
        <end position="390"/>
    </location>
</feature>
<dbReference type="InterPro" id="IPR013656">
    <property type="entry name" value="PAS_4"/>
</dbReference>
<proteinExistence type="predicted"/>
<dbReference type="SUPFAM" id="SSF55785">
    <property type="entry name" value="PYP-like sensor domain (PAS domain)"/>
    <property type="match status" value="3"/>
</dbReference>
<dbReference type="Proteomes" id="UP001597532">
    <property type="component" value="Unassembled WGS sequence"/>
</dbReference>
<dbReference type="Gene3D" id="3.30.450.20">
    <property type="entry name" value="PAS domain"/>
    <property type="match status" value="3"/>
</dbReference>
<dbReference type="PRINTS" id="PR00344">
    <property type="entry name" value="BCTRLSENSOR"/>
</dbReference>
<evidence type="ECO:0000313" key="9">
    <source>
        <dbReference type="Proteomes" id="UP001597532"/>
    </source>
</evidence>
<evidence type="ECO:0000259" key="6">
    <source>
        <dbReference type="PROSITE" id="PS50109"/>
    </source>
</evidence>
<dbReference type="RefSeq" id="WP_251809265.1">
    <property type="nucleotide sequence ID" value="NZ_CP166679.1"/>
</dbReference>
<evidence type="ECO:0000313" key="8">
    <source>
        <dbReference type="EMBL" id="MFD2791611.1"/>
    </source>
</evidence>
<dbReference type="EC" id="2.7.13.3" evidence="2"/>
<dbReference type="InterPro" id="IPR000700">
    <property type="entry name" value="PAS-assoc_C"/>
</dbReference>
<keyword evidence="3" id="KW-0597">Phosphoprotein</keyword>
<dbReference type="InterPro" id="IPR035965">
    <property type="entry name" value="PAS-like_dom_sf"/>
</dbReference>
<dbReference type="InterPro" id="IPR000014">
    <property type="entry name" value="PAS"/>
</dbReference>
<evidence type="ECO:0000256" key="5">
    <source>
        <dbReference type="ARBA" id="ARBA00022777"/>
    </source>
</evidence>
<dbReference type="SMART" id="SM00086">
    <property type="entry name" value="PAC"/>
    <property type="match status" value="3"/>
</dbReference>
<dbReference type="Gene3D" id="3.30.565.10">
    <property type="entry name" value="Histidine kinase-like ATPase, C-terminal domain"/>
    <property type="match status" value="1"/>
</dbReference>
<dbReference type="Pfam" id="PF13426">
    <property type="entry name" value="PAS_9"/>
    <property type="match status" value="1"/>
</dbReference>
<dbReference type="PANTHER" id="PTHR43304">
    <property type="entry name" value="PHYTOCHROME-LIKE PROTEIN CPH1"/>
    <property type="match status" value="1"/>
</dbReference>
<dbReference type="SMART" id="SM00387">
    <property type="entry name" value="HATPase_c"/>
    <property type="match status" value="1"/>
</dbReference>
<dbReference type="InterPro" id="IPR001610">
    <property type="entry name" value="PAC"/>
</dbReference>
<comment type="catalytic activity">
    <reaction evidence="1">
        <text>ATP + protein L-histidine = ADP + protein N-phospho-L-histidine.</text>
        <dbReference type="EC" id="2.7.13.3"/>
    </reaction>
</comment>
<keyword evidence="4" id="KW-0808">Transferase</keyword>
<feature type="domain" description="PAC" evidence="7">
    <location>
        <begin position="211"/>
        <end position="262"/>
    </location>
</feature>
<keyword evidence="9" id="KW-1185">Reference proteome</keyword>
<name>A0ABW5VJX2_9FLAO</name>
<feature type="domain" description="Histidine kinase" evidence="6">
    <location>
        <begin position="408"/>
        <end position="621"/>
    </location>
</feature>
<dbReference type="SUPFAM" id="SSF55874">
    <property type="entry name" value="ATPase domain of HSP90 chaperone/DNA topoisomerase II/histidine kinase"/>
    <property type="match status" value="1"/>
</dbReference>
<dbReference type="CDD" id="cd00130">
    <property type="entry name" value="PAS"/>
    <property type="match status" value="1"/>
</dbReference>
<reference evidence="9" key="1">
    <citation type="journal article" date="2019" name="Int. J. Syst. Evol. Microbiol.">
        <title>The Global Catalogue of Microorganisms (GCM) 10K type strain sequencing project: providing services to taxonomists for standard genome sequencing and annotation.</title>
        <authorList>
            <consortium name="The Broad Institute Genomics Platform"/>
            <consortium name="The Broad Institute Genome Sequencing Center for Infectious Disease"/>
            <person name="Wu L."/>
            <person name="Ma J."/>
        </authorList>
    </citation>
    <scope>NUCLEOTIDE SEQUENCE [LARGE SCALE GENOMIC DNA]</scope>
    <source>
        <strain evidence="9">KCTC 52924</strain>
    </source>
</reference>
<evidence type="ECO:0000259" key="7">
    <source>
        <dbReference type="PROSITE" id="PS50113"/>
    </source>
</evidence>
<dbReference type="Pfam" id="PF02518">
    <property type="entry name" value="HATPase_c"/>
    <property type="match status" value="1"/>
</dbReference>
<dbReference type="PANTHER" id="PTHR43304:SF1">
    <property type="entry name" value="PAC DOMAIN-CONTAINING PROTEIN"/>
    <property type="match status" value="1"/>
</dbReference>
<gene>
    <name evidence="8" type="ORF">ACFS1K_17720</name>
</gene>
<dbReference type="InterPro" id="IPR004358">
    <property type="entry name" value="Sig_transdc_His_kin-like_C"/>
</dbReference>
<protein>
    <recommendedName>
        <fullName evidence="2">histidine kinase</fullName>
        <ecNumber evidence="2">2.7.13.3</ecNumber>
    </recommendedName>
</protein>
<sequence>MIRDTPAIGNQLLFNQLLIKQLPNATGFIDLDFKVVFASDKWADEFHFESQDIVDKNIHDLIGPISEQWNNCILRCFKGEISESFRESYAGHNHKLKWLQWTLSPWYSENKKIIGAVVQFDDVSQSVNQEQKIEQLEFVLKETVNIGKIGNWKYNQSLDIMNCCSMISTILEVEEGFQYTLDNYINFHKIGYNRNTISMAIYSAMKNRRSWSEKLQIITAKGNYRWVKVSSKPLYNNGIYIGLIGIVQDITDYVLKEHETKSSENLLKTLINNLPLQIYAKDTMSRKLLANRSELDRCGITEESDIIGKDDFDIYDRTTAQKYREEDLEVMISQTPMLNKELKEENPDGTTNYYLSSKIALKGINGETTGLVGITMDISEIKEKEKELKSLIHVSSQQNKKLLNFAHIISHNLRSHSANFSMLLDFLKEEKDEEERIKIFNMLTDSSNSLMETLHNLNDIVSINTEATTNKKIVNLNDHVNNAVNNLSFYLDQNQGTVITSIPKDTYINVVPAYLESIMNHIITNAIKYKKPDTPLVIKFNLSHVQNYTVLSIEDNGLGLDMKKFGKKLFDMYKTFHGNRDAKGLGLYIAKNQIEAMNGKINANSQVGVGTTFNLYFNDEN</sequence>
<dbReference type="PROSITE" id="PS50113">
    <property type="entry name" value="PAC"/>
    <property type="match status" value="2"/>
</dbReference>
<dbReference type="PROSITE" id="PS50109">
    <property type="entry name" value="HIS_KIN"/>
    <property type="match status" value="1"/>
</dbReference>
<organism evidence="8 9">
    <name type="scientific">Arenibacter antarcticus</name>
    <dbReference type="NCBI Taxonomy" id="2040469"/>
    <lineage>
        <taxon>Bacteria</taxon>
        <taxon>Pseudomonadati</taxon>
        <taxon>Bacteroidota</taxon>
        <taxon>Flavobacteriia</taxon>
        <taxon>Flavobacteriales</taxon>
        <taxon>Flavobacteriaceae</taxon>
        <taxon>Arenibacter</taxon>
    </lineage>
</organism>
<keyword evidence="5" id="KW-0418">Kinase</keyword>
<dbReference type="InterPro" id="IPR036890">
    <property type="entry name" value="HATPase_C_sf"/>
</dbReference>
<dbReference type="EMBL" id="JBHUOK010000033">
    <property type="protein sequence ID" value="MFD2791611.1"/>
    <property type="molecule type" value="Genomic_DNA"/>
</dbReference>
<evidence type="ECO:0000256" key="1">
    <source>
        <dbReference type="ARBA" id="ARBA00000085"/>
    </source>
</evidence>
<evidence type="ECO:0000256" key="2">
    <source>
        <dbReference type="ARBA" id="ARBA00012438"/>
    </source>
</evidence>
<dbReference type="InterPro" id="IPR052162">
    <property type="entry name" value="Sensor_kinase/Photoreceptor"/>
</dbReference>
<dbReference type="NCBIfam" id="TIGR00229">
    <property type="entry name" value="sensory_box"/>
    <property type="match status" value="3"/>
</dbReference>
<accession>A0ABW5VJX2</accession>
<evidence type="ECO:0000256" key="3">
    <source>
        <dbReference type="ARBA" id="ARBA00022553"/>
    </source>
</evidence>
<dbReference type="InterPro" id="IPR005467">
    <property type="entry name" value="His_kinase_dom"/>
</dbReference>